<accession>A0AAQ0RXR5</accession>
<dbReference type="InterPro" id="IPR001647">
    <property type="entry name" value="HTH_TetR"/>
</dbReference>
<evidence type="ECO:0000256" key="1">
    <source>
        <dbReference type="ARBA" id="ARBA00023125"/>
    </source>
</evidence>
<reference evidence="4 5" key="1">
    <citation type="journal article" date="2016" name="Front. Microbiol.">
        <title>Comprehensive Phylogenetic Analysis of Bovine Non-aureus Staphylococci Species Based on Whole-Genome Sequencing.</title>
        <authorList>
            <person name="Naushad S."/>
            <person name="Barkema H.W."/>
            <person name="Luby C."/>
            <person name="Condas L.A."/>
            <person name="Nobrega D.B."/>
            <person name="Carson D.A."/>
            <person name="De Buck J."/>
        </authorList>
    </citation>
    <scope>NUCLEOTIDE SEQUENCE [LARGE SCALE GENOMIC DNA]</scope>
    <source>
        <strain evidence="4 5">SNUC 1349</strain>
    </source>
</reference>
<dbReference type="EMBL" id="QXUI01000003">
    <property type="protein sequence ID" value="RIM92868.1"/>
    <property type="molecule type" value="Genomic_DNA"/>
</dbReference>
<evidence type="ECO:0000313" key="4">
    <source>
        <dbReference type="EMBL" id="RIM92868.1"/>
    </source>
</evidence>
<comment type="caution">
    <text evidence="4">The sequence shown here is derived from an EMBL/GenBank/DDBJ whole genome shotgun (WGS) entry which is preliminary data.</text>
</comment>
<dbReference type="Proteomes" id="UP000285579">
    <property type="component" value="Unassembled WGS sequence"/>
</dbReference>
<gene>
    <name evidence="4" type="ORF">BU104_05430</name>
</gene>
<name>A0AAQ0RXR5_STAXY</name>
<dbReference type="AlphaFoldDB" id="A0AAQ0RXR5"/>
<dbReference type="PANTHER" id="PTHR43479:SF7">
    <property type="entry name" value="TETR-FAMILY TRANSCRIPTIONAL REGULATOR"/>
    <property type="match status" value="1"/>
</dbReference>
<dbReference type="InterPro" id="IPR050624">
    <property type="entry name" value="HTH-type_Tx_Regulator"/>
</dbReference>
<keyword evidence="1 2" id="KW-0238">DNA-binding</keyword>
<feature type="domain" description="HTH tetR-type" evidence="3">
    <location>
        <begin position="11"/>
        <end position="71"/>
    </location>
</feature>
<sequence length="186" mass="21967">MDENITDIRIVKSREKIQNALINLLSTYNFDEISVKDICKLAEISRGTFYLHYQDKYDLVSKYQKSVMVHAKKHFKSHKYENKRDFLKQAISFWENEGELLLLLLSSRGSSEIQQLVKSLLQKHMELNLLPFITHEHMSQKDERYFLVFLSNAILGVLQEWIDNDKQESSNELTDIIDKITTKVLR</sequence>
<dbReference type="PANTHER" id="PTHR43479">
    <property type="entry name" value="ACREF/ENVCD OPERON REPRESSOR-RELATED"/>
    <property type="match status" value="1"/>
</dbReference>
<dbReference type="Gene3D" id="1.10.357.10">
    <property type="entry name" value="Tetracycline Repressor, domain 2"/>
    <property type="match status" value="1"/>
</dbReference>
<dbReference type="RefSeq" id="WP_107538465.1">
    <property type="nucleotide sequence ID" value="NZ_CP066721.1"/>
</dbReference>
<dbReference type="GO" id="GO:0003677">
    <property type="term" value="F:DNA binding"/>
    <property type="evidence" value="ECO:0007669"/>
    <property type="project" value="UniProtKB-UniRule"/>
</dbReference>
<dbReference type="InterPro" id="IPR009057">
    <property type="entry name" value="Homeodomain-like_sf"/>
</dbReference>
<dbReference type="Pfam" id="PF14278">
    <property type="entry name" value="TetR_C_8"/>
    <property type="match status" value="1"/>
</dbReference>
<evidence type="ECO:0000313" key="5">
    <source>
        <dbReference type="Proteomes" id="UP000285579"/>
    </source>
</evidence>
<evidence type="ECO:0000259" key="3">
    <source>
        <dbReference type="PROSITE" id="PS50977"/>
    </source>
</evidence>
<proteinExistence type="predicted"/>
<dbReference type="InterPro" id="IPR039532">
    <property type="entry name" value="TetR_C_Firmicutes"/>
</dbReference>
<dbReference type="Pfam" id="PF00440">
    <property type="entry name" value="TetR_N"/>
    <property type="match status" value="1"/>
</dbReference>
<protein>
    <submittedName>
        <fullName evidence="4">TetR/AcrR family transcriptional regulator</fullName>
    </submittedName>
</protein>
<dbReference type="PROSITE" id="PS50977">
    <property type="entry name" value="HTH_TETR_2"/>
    <property type="match status" value="1"/>
</dbReference>
<organism evidence="4 5">
    <name type="scientific">Staphylococcus xylosus</name>
    <dbReference type="NCBI Taxonomy" id="1288"/>
    <lineage>
        <taxon>Bacteria</taxon>
        <taxon>Bacillati</taxon>
        <taxon>Bacillota</taxon>
        <taxon>Bacilli</taxon>
        <taxon>Bacillales</taxon>
        <taxon>Staphylococcaceae</taxon>
        <taxon>Staphylococcus</taxon>
    </lineage>
</organism>
<evidence type="ECO:0000256" key="2">
    <source>
        <dbReference type="PROSITE-ProRule" id="PRU00335"/>
    </source>
</evidence>
<dbReference type="SUPFAM" id="SSF46689">
    <property type="entry name" value="Homeodomain-like"/>
    <property type="match status" value="1"/>
</dbReference>
<feature type="DNA-binding region" description="H-T-H motif" evidence="2">
    <location>
        <begin position="34"/>
        <end position="53"/>
    </location>
</feature>